<evidence type="ECO:0000313" key="3">
    <source>
        <dbReference type="Proteomes" id="UP000077659"/>
    </source>
</evidence>
<dbReference type="EMBL" id="LXNG01000012">
    <property type="protein sequence ID" value="OAG67913.1"/>
    <property type="molecule type" value="Genomic_DNA"/>
</dbReference>
<dbReference type="PANTHER" id="PTHR42830:SF2">
    <property type="entry name" value="OSMC_OHR FAMILY PROTEIN"/>
    <property type="match status" value="1"/>
</dbReference>
<dbReference type="Proteomes" id="UP000077659">
    <property type="component" value="Unassembled WGS sequence"/>
</dbReference>
<accession>A0A1A9MBL5</accession>
<dbReference type="InterPro" id="IPR003718">
    <property type="entry name" value="OsmC/Ohr_fam"/>
</dbReference>
<proteinExistence type="predicted"/>
<protein>
    <submittedName>
        <fullName evidence="1">OsmC family protein</fullName>
    </submittedName>
    <submittedName>
        <fullName evidence="2">Peroxiredoxin</fullName>
    </submittedName>
</protein>
<dbReference type="AlphaFoldDB" id="A0A1A9MBL5"/>
<evidence type="ECO:0000313" key="2">
    <source>
        <dbReference type="EMBL" id="OAG67913.1"/>
    </source>
</evidence>
<dbReference type="PANTHER" id="PTHR42830">
    <property type="entry name" value="OSMOTICALLY INDUCIBLE FAMILY PROTEIN"/>
    <property type="match status" value="1"/>
</dbReference>
<dbReference type="STRING" id="1843580.A7D17_01725"/>
<dbReference type="InterPro" id="IPR052707">
    <property type="entry name" value="OsmC_Ohr_Peroxiredoxin"/>
</dbReference>
<gene>
    <name evidence="2" type="ORF">A7D17_01725</name>
    <name evidence="1" type="ORF">VB146_01555</name>
</gene>
<keyword evidence="4" id="KW-1185">Reference proteome</keyword>
<dbReference type="Proteomes" id="UP001303614">
    <property type="component" value="Unassembled WGS sequence"/>
</dbReference>
<dbReference type="Pfam" id="PF02566">
    <property type="entry name" value="OsmC"/>
    <property type="match status" value="1"/>
</dbReference>
<dbReference type="InterPro" id="IPR036102">
    <property type="entry name" value="OsmC/Ohrsf"/>
</dbReference>
<reference evidence="2 3" key="1">
    <citation type="submission" date="2016-05" db="EMBL/GenBank/DDBJ databases">
        <title>Pathogenic, phenotypic and molecular characterisation of Xanthomonas nasturtii sp. nov. and Xanthomonas floridensis sp. nov., new species of Xanthomonas associated with watercress production in Florida.</title>
        <authorList>
            <person name="Vicente J.G."/>
            <person name="Rothwell S."/>
            <person name="Holub E.B."/>
            <person name="Studholme D.J."/>
        </authorList>
    </citation>
    <scope>NUCLEOTIDE SEQUENCE [LARGE SCALE GENOMIC DNA]</scope>
    <source>
        <strain evidence="2 3">WHRI 8848</strain>
    </source>
</reference>
<evidence type="ECO:0000313" key="1">
    <source>
        <dbReference type="EMBL" id="MEA5122572.1"/>
    </source>
</evidence>
<dbReference type="OrthoDB" id="9795405at2"/>
<dbReference type="RefSeq" id="WP_064508535.1">
    <property type="nucleotide sequence ID" value="NZ_JAYFSN010000004.1"/>
</dbReference>
<organism evidence="2 3">
    <name type="scientific">Xanthomonas floridensis</name>
    <dbReference type="NCBI Taxonomy" id="1843580"/>
    <lineage>
        <taxon>Bacteria</taxon>
        <taxon>Pseudomonadati</taxon>
        <taxon>Pseudomonadota</taxon>
        <taxon>Gammaproteobacteria</taxon>
        <taxon>Lysobacterales</taxon>
        <taxon>Lysobacteraceae</taxon>
        <taxon>Xanthomonas</taxon>
    </lineage>
</organism>
<dbReference type="Gene3D" id="3.30.300.20">
    <property type="match status" value="1"/>
</dbReference>
<sequence length="161" mass="17423">MPDQQHQYSVKVTWTGNQGSGTSGYRAYSRDHRIEAAGKASVIDGSSDPGFRGDPARWNPEDLLVASLSACHKLWYLGLCATAGIIVQAYEDNAEGAMLEQADGAGQFTSVVLRPLVTLAPGSDLEQARALHHTAHEKCFIARSMNFPVSHEPRLQLADST</sequence>
<reference evidence="1 4" key="2">
    <citation type="submission" date="2023-12" db="EMBL/GenBank/DDBJ databases">
        <title>Genome sequencing of Xanthomonas floridensis.</title>
        <authorList>
            <person name="Greer S."/>
            <person name="Harrison J."/>
            <person name="Grant M."/>
            <person name="Vicente J."/>
            <person name="Studholme D."/>
        </authorList>
    </citation>
    <scope>NUCLEOTIDE SEQUENCE [LARGE SCALE GENOMIC DNA]</scope>
    <source>
        <strain evidence="1 4">WHRI 8848</strain>
    </source>
</reference>
<name>A0A1A9MBL5_9XANT</name>
<dbReference type="InterPro" id="IPR015946">
    <property type="entry name" value="KH_dom-like_a/b"/>
</dbReference>
<dbReference type="EMBL" id="JAYFSO010000001">
    <property type="protein sequence ID" value="MEA5122572.1"/>
    <property type="molecule type" value="Genomic_DNA"/>
</dbReference>
<comment type="caution">
    <text evidence="2">The sequence shown here is derived from an EMBL/GenBank/DDBJ whole genome shotgun (WGS) entry which is preliminary data.</text>
</comment>
<evidence type="ECO:0000313" key="4">
    <source>
        <dbReference type="Proteomes" id="UP001303614"/>
    </source>
</evidence>
<dbReference type="SUPFAM" id="SSF82784">
    <property type="entry name" value="OsmC-like"/>
    <property type="match status" value="1"/>
</dbReference>